<feature type="coiled-coil region" evidence="2">
    <location>
        <begin position="162"/>
        <end position="217"/>
    </location>
</feature>
<dbReference type="InterPro" id="IPR036026">
    <property type="entry name" value="Seven-hairpin_glycosidases"/>
</dbReference>
<evidence type="ECO:0000256" key="2">
    <source>
        <dbReference type="SAM" id="Coils"/>
    </source>
</evidence>
<dbReference type="PANTHER" id="PTHR36080">
    <property type="entry name" value="DBJ|BAA96220.1"/>
    <property type="match status" value="1"/>
</dbReference>
<dbReference type="GO" id="GO:0012505">
    <property type="term" value="C:endomembrane system"/>
    <property type="evidence" value="ECO:0007669"/>
    <property type="project" value="UniProtKB-ARBA"/>
</dbReference>
<organism evidence="3 4">
    <name type="scientific">Lactuca saligna</name>
    <name type="common">Willowleaf lettuce</name>
    <dbReference type="NCBI Taxonomy" id="75948"/>
    <lineage>
        <taxon>Eukaryota</taxon>
        <taxon>Viridiplantae</taxon>
        <taxon>Streptophyta</taxon>
        <taxon>Embryophyta</taxon>
        <taxon>Tracheophyta</taxon>
        <taxon>Spermatophyta</taxon>
        <taxon>Magnoliopsida</taxon>
        <taxon>eudicotyledons</taxon>
        <taxon>Gunneridae</taxon>
        <taxon>Pentapetalae</taxon>
        <taxon>asterids</taxon>
        <taxon>campanulids</taxon>
        <taxon>Asterales</taxon>
        <taxon>Asteraceae</taxon>
        <taxon>Cichorioideae</taxon>
        <taxon>Cichorieae</taxon>
        <taxon>Lactucinae</taxon>
        <taxon>Lactuca</taxon>
    </lineage>
</organism>
<dbReference type="Pfam" id="PF01532">
    <property type="entry name" value="Glyco_hydro_47"/>
    <property type="match status" value="1"/>
</dbReference>
<dbReference type="GO" id="GO:0016020">
    <property type="term" value="C:membrane"/>
    <property type="evidence" value="ECO:0007669"/>
    <property type="project" value="InterPro"/>
</dbReference>
<reference evidence="3" key="1">
    <citation type="submission" date="2023-04" db="EMBL/GenBank/DDBJ databases">
        <authorList>
            <person name="Vijverberg K."/>
            <person name="Xiong W."/>
            <person name="Schranz E."/>
        </authorList>
    </citation>
    <scope>NUCLEOTIDE SEQUENCE</scope>
</reference>
<gene>
    <name evidence="3" type="ORF">LSALG_LOCUS6030</name>
</gene>
<name>A0AA35Y532_LACSI</name>
<comment type="similarity">
    <text evidence="1">Belongs to the glycosyl hydrolase 47 family.</text>
</comment>
<dbReference type="EMBL" id="OX465086">
    <property type="protein sequence ID" value="CAI9265425.1"/>
    <property type="molecule type" value="Genomic_DNA"/>
</dbReference>
<dbReference type="GO" id="GO:0004571">
    <property type="term" value="F:mannosyl-oligosaccharide 1,2-alpha-mannosidase activity"/>
    <property type="evidence" value="ECO:0007669"/>
    <property type="project" value="InterPro"/>
</dbReference>
<dbReference type="Proteomes" id="UP001177003">
    <property type="component" value="Chromosome 0"/>
</dbReference>
<evidence type="ECO:0000313" key="4">
    <source>
        <dbReference type="Proteomes" id="UP001177003"/>
    </source>
</evidence>
<dbReference type="SUPFAM" id="SSF48225">
    <property type="entry name" value="Seven-hairpin glycosidases"/>
    <property type="match status" value="1"/>
</dbReference>
<dbReference type="Gene3D" id="1.50.10.10">
    <property type="match status" value="1"/>
</dbReference>
<keyword evidence="2" id="KW-0175">Coiled coil</keyword>
<protein>
    <submittedName>
        <fullName evidence="3">Uncharacterized protein</fullName>
    </submittedName>
</protein>
<sequence>MWLICLYIYLILDNYVLSGFYFIPETLSIEEQCRWIKESYDFPEATCNLLHTLHSDFPEATLMVLVHRALVQKHINILAIIAPRHPDLGHEIAHGYSEENLDGGNKSSEYIHDIVIKHADRHNLLRPETLESLFVLYRITEDSKYREWGWSIFEAFEKASLTSEQARTIKILEQRVETLEREVDAAISASAHARIEKREAEAGQKAAELQAKEMIKELENTTSMHTL</sequence>
<evidence type="ECO:0000256" key="1">
    <source>
        <dbReference type="ARBA" id="ARBA00007658"/>
    </source>
</evidence>
<proteinExistence type="inferred from homology"/>
<keyword evidence="4" id="KW-1185">Reference proteome</keyword>
<accession>A0AA35Y532</accession>
<dbReference type="GO" id="GO:0005975">
    <property type="term" value="P:carbohydrate metabolic process"/>
    <property type="evidence" value="ECO:0007669"/>
    <property type="project" value="InterPro"/>
</dbReference>
<dbReference type="InterPro" id="IPR012341">
    <property type="entry name" value="6hp_glycosidase-like_sf"/>
</dbReference>
<dbReference type="PANTHER" id="PTHR36080:SF1">
    <property type="entry name" value="DBJ|BAA96220.1"/>
    <property type="match status" value="1"/>
</dbReference>
<dbReference type="AlphaFoldDB" id="A0AA35Y532"/>
<evidence type="ECO:0000313" key="3">
    <source>
        <dbReference type="EMBL" id="CAI9265425.1"/>
    </source>
</evidence>
<dbReference type="GO" id="GO:0005509">
    <property type="term" value="F:calcium ion binding"/>
    <property type="evidence" value="ECO:0007669"/>
    <property type="project" value="InterPro"/>
</dbReference>
<dbReference type="InterPro" id="IPR001382">
    <property type="entry name" value="Glyco_hydro_47"/>
</dbReference>